<dbReference type="InParanoid" id="A0A165I3N5"/>
<feature type="compositionally biased region" description="Pro residues" evidence="1">
    <location>
        <begin position="25"/>
        <end position="36"/>
    </location>
</feature>
<dbReference type="Proteomes" id="UP000076842">
    <property type="component" value="Unassembled WGS sequence"/>
</dbReference>
<proteinExistence type="predicted"/>
<keyword evidence="3" id="KW-1185">Reference proteome</keyword>
<protein>
    <submittedName>
        <fullName evidence="2">Uncharacterized protein</fullName>
    </submittedName>
</protein>
<sequence>MGRNAKLHKRVKKGKTSTASYAAPKPIPAAAPPLPPPVKKRIAGGGLKAKAKAISGGSKDGPLLGGADYVTLALGGRRKAQHEAEKLARVSGDGSGVISSVS</sequence>
<feature type="region of interest" description="Disordered" evidence="1">
    <location>
        <begin position="1"/>
        <end position="36"/>
    </location>
</feature>
<organism evidence="2 3">
    <name type="scientific">Calocera cornea HHB12733</name>
    <dbReference type="NCBI Taxonomy" id="1353952"/>
    <lineage>
        <taxon>Eukaryota</taxon>
        <taxon>Fungi</taxon>
        <taxon>Dikarya</taxon>
        <taxon>Basidiomycota</taxon>
        <taxon>Agaricomycotina</taxon>
        <taxon>Dacrymycetes</taxon>
        <taxon>Dacrymycetales</taxon>
        <taxon>Dacrymycetaceae</taxon>
        <taxon>Calocera</taxon>
    </lineage>
</organism>
<dbReference type="AlphaFoldDB" id="A0A165I3N5"/>
<evidence type="ECO:0000313" key="2">
    <source>
        <dbReference type="EMBL" id="KZT60089.1"/>
    </source>
</evidence>
<evidence type="ECO:0000313" key="3">
    <source>
        <dbReference type="Proteomes" id="UP000076842"/>
    </source>
</evidence>
<gene>
    <name evidence="2" type="ORF">CALCODRAFT_492861</name>
</gene>
<dbReference type="EMBL" id="KV423934">
    <property type="protein sequence ID" value="KZT60089.1"/>
    <property type="molecule type" value="Genomic_DNA"/>
</dbReference>
<accession>A0A165I3N5</accession>
<evidence type="ECO:0000256" key="1">
    <source>
        <dbReference type="SAM" id="MobiDB-lite"/>
    </source>
</evidence>
<name>A0A165I3N5_9BASI</name>
<reference evidence="2 3" key="1">
    <citation type="journal article" date="2016" name="Mol. Biol. Evol.">
        <title>Comparative Genomics of Early-Diverging Mushroom-Forming Fungi Provides Insights into the Origins of Lignocellulose Decay Capabilities.</title>
        <authorList>
            <person name="Nagy L.G."/>
            <person name="Riley R."/>
            <person name="Tritt A."/>
            <person name="Adam C."/>
            <person name="Daum C."/>
            <person name="Floudas D."/>
            <person name="Sun H."/>
            <person name="Yadav J.S."/>
            <person name="Pangilinan J."/>
            <person name="Larsson K.H."/>
            <person name="Matsuura K."/>
            <person name="Barry K."/>
            <person name="Labutti K."/>
            <person name="Kuo R."/>
            <person name="Ohm R.A."/>
            <person name="Bhattacharya S.S."/>
            <person name="Shirouzu T."/>
            <person name="Yoshinaga Y."/>
            <person name="Martin F.M."/>
            <person name="Grigoriev I.V."/>
            <person name="Hibbett D.S."/>
        </authorList>
    </citation>
    <scope>NUCLEOTIDE SEQUENCE [LARGE SCALE GENOMIC DNA]</scope>
    <source>
        <strain evidence="2 3">HHB12733</strain>
    </source>
</reference>
<feature type="compositionally biased region" description="Basic residues" evidence="1">
    <location>
        <begin position="1"/>
        <end position="15"/>
    </location>
</feature>